<dbReference type="KEGG" id="llu:AKJ09_08195"/>
<sequence>MDELFEALRAEPRPAWDEEPVSIAGPFGDLPEASGRRLSPKPTTLPA</sequence>
<dbReference type="EMBL" id="CP012333">
    <property type="protein sequence ID" value="AKV01532.1"/>
    <property type="molecule type" value="Genomic_DNA"/>
</dbReference>
<dbReference type="STRING" id="1391654.AKJ09_08195"/>
<accession>A0A0K1Q795</accession>
<reference evidence="2 3" key="1">
    <citation type="submission" date="2015-08" db="EMBL/GenBank/DDBJ databases">
        <authorList>
            <person name="Babu N.S."/>
            <person name="Beckwith C.J."/>
            <person name="Beseler K.G."/>
            <person name="Brison A."/>
            <person name="Carone J.V."/>
            <person name="Caskin T.P."/>
            <person name="Diamond M."/>
            <person name="Durham M.E."/>
            <person name="Foxe J.M."/>
            <person name="Go M."/>
            <person name="Henderson B.A."/>
            <person name="Jones I.B."/>
            <person name="McGettigan J.A."/>
            <person name="Micheletti S.J."/>
            <person name="Nasrallah M.E."/>
            <person name="Ortiz D."/>
            <person name="Piller C.R."/>
            <person name="Privatt S.R."/>
            <person name="Schneider S.L."/>
            <person name="Sharp S."/>
            <person name="Smith T.C."/>
            <person name="Stanton J.D."/>
            <person name="Ullery H.E."/>
            <person name="Wilson R.J."/>
            <person name="Serrano M.G."/>
            <person name="Buck G."/>
            <person name="Lee V."/>
            <person name="Wang Y."/>
            <person name="Carvalho R."/>
            <person name="Voegtly L."/>
            <person name="Shi R."/>
            <person name="Duckworth R."/>
            <person name="Johnson A."/>
            <person name="Loviza R."/>
            <person name="Walstead R."/>
            <person name="Shah Z."/>
            <person name="Kiflezghi M."/>
            <person name="Wade K."/>
            <person name="Ball S.L."/>
            <person name="Bradley K.W."/>
            <person name="Asai D.J."/>
            <person name="Bowman C.A."/>
            <person name="Russell D.A."/>
            <person name="Pope W.H."/>
            <person name="Jacobs-Sera D."/>
            <person name="Hendrix R.W."/>
            <person name="Hatfull G.F."/>
        </authorList>
    </citation>
    <scope>NUCLEOTIDE SEQUENCE [LARGE SCALE GENOMIC DNA]</scope>
    <source>
        <strain evidence="2 3">DSM 27648</strain>
    </source>
</reference>
<feature type="compositionally biased region" description="Basic and acidic residues" evidence="1">
    <location>
        <begin position="1"/>
        <end position="16"/>
    </location>
</feature>
<dbReference type="AlphaFoldDB" id="A0A0K1Q795"/>
<keyword evidence="3" id="KW-1185">Reference proteome</keyword>
<proteinExistence type="predicted"/>
<organism evidence="2 3">
    <name type="scientific">Labilithrix luteola</name>
    <dbReference type="NCBI Taxonomy" id="1391654"/>
    <lineage>
        <taxon>Bacteria</taxon>
        <taxon>Pseudomonadati</taxon>
        <taxon>Myxococcota</taxon>
        <taxon>Polyangia</taxon>
        <taxon>Polyangiales</taxon>
        <taxon>Labilitrichaceae</taxon>
        <taxon>Labilithrix</taxon>
    </lineage>
</organism>
<dbReference type="Proteomes" id="UP000064967">
    <property type="component" value="Chromosome"/>
</dbReference>
<evidence type="ECO:0000256" key="1">
    <source>
        <dbReference type="SAM" id="MobiDB-lite"/>
    </source>
</evidence>
<protein>
    <submittedName>
        <fullName evidence="2">Uncharacterized protein</fullName>
    </submittedName>
</protein>
<evidence type="ECO:0000313" key="2">
    <source>
        <dbReference type="EMBL" id="AKV01532.1"/>
    </source>
</evidence>
<gene>
    <name evidence="2" type="ORF">AKJ09_08195</name>
</gene>
<name>A0A0K1Q795_9BACT</name>
<feature type="region of interest" description="Disordered" evidence="1">
    <location>
        <begin position="1"/>
        <end position="47"/>
    </location>
</feature>
<evidence type="ECO:0000313" key="3">
    <source>
        <dbReference type="Proteomes" id="UP000064967"/>
    </source>
</evidence>